<keyword evidence="1" id="KW-0472">Membrane</keyword>
<keyword evidence="1" id="KW-1133">Transmembrane helix</keyword>
<feature type="transmembrane region" description="Helical" evidence="1">
    <location>
        <begin position="58"/>
        <end position="75"/>
    </location>
</feature>
<evidence type="ECO:0000313" key="2">
    <source>
        <dbReference type="EMBL" id="OFV70841.1"/>
    </source>
</evidence>
<feature type="transmembrane region" description="Helical" evidence="1">
    <location>
        <begin position="27"/>
        <end position="52"/>
    </location>
</feature>
<reference evidence="2 3" key="1">
    <citation type="submission" date="2015-09" db="EMBL/GenBank/DDBJ databases">
        <title>Genome sequence of Acetobacterium wieringae DSM 1911.</title>
        <authorList>
            <person name="Poehlein A."/>
            <person name="Bengelsdorf F.R."/>
            <person name="Schiel-Bengelsdorf B."/>
            <person name="Duerre P."/>
            <person name="Daniel R."/>
        </authorList>
    </citation>
    <scope>NUCLEOTIDE SEQUENCE [LARGE SCALE GENOMIC DNA]</scope>
    <source>
        <strain evidence="2 3">DSM 1911</strain>
    </source>
</reference>
<protein>
    <submittedName>
        <fullName evidence="2">Uncharacterized protein</fullName>
    </submittedName>
</protein>
<sequence>MNKMLRLSAKRAFNNIEKLERAKNTKAMALALGAGIVGTVFMAGATFAYLAAMTPLCVVLAIPGFIGCGLPYFLYKKNVKKSTEQVNPMIESNFDVIYEACEKASQLFD</sequence>
<organism evidence="2 3">
    <name type="scientific">Acetobacterium wieringae</name>
    <dbReference type="NCBI Taxonomy" id="52694"/>
    <lineage>
        <taxon>Bacteria</taxon>
        <taxon>Bacillati</taxon>
        <taxon>Bacillota</taxon>
        <taxon>Clostridia</taxon>
        <taxon>Eubacteriales</taxon>
        <taxon>Eubacteriaceae</taxon>
        <taxon>Acetobacterium</taxon>
    </lineage>
</organism>
<dbReference type="EMBL" id="LKEU01000027">
    <property type="protein sequence ID" value="OFV70841.1"/>
    <property type="molecule type" value="Genomic_DNA"/>
</dbReference>
<name>A0A1F2PJD2_9FIRM</name>
<proteinExistence type="predicted"/>
<accession>A0A1F2PJD2</accession>
<keyword evidence="1" id="KW-0812">Transmembrane</keyword>
<gene>
    <name evidence="2" type="ORF">ACWI_14270</name>
</gene>
<dbReference type="AlphaFoldDB" id="A0A1F2PJD2"/>
<comment type="caution">
    <text evidence="2">The sequence shown here is derived from an EMBL/GenBank/DDBJ whole genome shotgun (WGS) entry which is preliminary data.</text>
</comment>
<dbReference type="STRING" id="52694.ACWI_14270"/>
<evidence type="ECO:0000256" key="1">
    <source>
        <dbReference type="SAM" id="Phobius"/>
    </source>
</evidence>
<dbReference type="Proteomes" id="UP000176244">
    <property type="component" value="Unassembled WGS sequence"/>
</dbReference>
<evidence type="ECO:0000313" key="3">
    <source>
        <dbReference type="Proteomes" id="UP000176244"/>
    </source>
</evidence>